<dbReference type="Pfam" id="PF05449">
    <property type="entry name" value="Phage_holin_3_7"/>
    <property type="match status" value="1"/>
</dbReference>
<organism evidence="1 2">
    <name type="scientific">Xanthomonas citri pv. citri</name>
    <dbReference type="NCBI Taxonomy" id="611301"/>
    <lineage>
        <taxon>Bacteria</taxon>
        <taxon>Pseudomonadati</taxon>
        <taxon>Pseudomonadota</taxon>
        <taxon>Gammaproteobacteria</taxon>
        <taxon>Lysobacterales</taxon>
        <taxon>Lysobacteraceae</taxon>
        <taxon>Xanthomonas</taxon>
    </lineage>
</organism>
<protein>
    <submittedName>
        <fullName evidence="1">Phage-related protein</fullName>
    </submittedName>
</protein>
<name>A0A0U5FED2_XANCI</name>
<accession>A0A0U5FED2</accession>
<dbReference type="InterPro" id="IPR008473">
    <property type="entry name" value="Phage_holin_3_7"/>
</dbReference>
<dbReference type="Proteomes" id="UP000052230">
    <property type="component" value="Unassembled WGS sequence"/>
</dbReference>
<dbReference type="AlphaFoldDB" id="A0A0U5FED2"/>
<reference evidence="1 2" key="1">
    <citation type="submission" date="2014-09" db="EMBL/GenBank/DDBJ databases">
        <authorList>
            <person name="Regsiter A."/>
        </authorList>
    </citation>
    <scope>NUCLEOTIDE SEQUENCE [LARGE SCALE GENOMIC DNA]</scope>
</reference>
<keyword evidence="2" id="KW-1185">Reference proteome</keyword>
<evidence type="ECO:0000313" key="2">
    <source>
        <dbReference type="Proteomes" id="UP000052230"/>
    </source>
</evidence>
<proteinExistence type="predicted"/>
<comment type="caution">
    <text evidence="1">The sequence shown here is derived from an EMBL/GenBank/DDBJ whole genome shotgun (WGS) entry which is preliminary data.</text>
</comment>
<dbReference type="EMBL" id="CCXZ01000094">
    <property type="protein sequence ID" value="CEG15295.1"/>
    <property type="molecule type" value="Genomic_DNA"/>
</dbReference>
<gene>
    <name evidence="1" type="ORF">XAC3562_1830009</name>
</gene>
<evidence type="ECO:0000313" key="1">
    <source>
        <dbReference type="EMBL" id="CEG15295.1"/>
    </source>
</evidence>
<sequence length="22" mass="2444">MIVLAVLTYRAQGNVARILKVD</sequence>